<evidence type="ECO:0000256" key="1">
    <source>
        <dbReference type="SAM" id="MobiDB-lite"/>
    </source>
</evidence>
<feature type="compositionally biased region" description="Low complexity" evidence="1">
    <location>
        <begin position="97"/>
        <end position="109"/>
    </location>
</feature>
<dbReference type="HOGENOM" id="CLU_2016012_0_0_1"/>
<sequence>MDSPNSSPGQEKEGGQQPSELPVLSDKDNSLETHDHVPLLPSLLQHDEETRHTLAIEPFPPIMKVVRVQAHRWPKATAEQSDIEGGSYAPEKREGRSSAAPREAASSTALFRTGIGIIPGTTD</sequence>
<feature type="region of interest" description="Disordered" evidence="1">
    <location>
        <begin position="72"/>
        <end position="123"/>
    </location>
</feature>
<evidence type="ECO:0000313" key="3">
    <source>
        <dbReference type="Proteomes" id="UP000000724"/>
    </source>
</evidence>
<dbReference type="EMBL" id="AM920432">
    <property type="protein sequence ID" value="CAP79345.1"/>
    <property type="molecule type" value="Genomic_DNA"/>
</dbReference>
<dbReference type="OrthoDB" id="4323916at2759"/>
<feature type="region of interest" description="Disordered" evidence="1">
    <location>
        <begin position="1"/>
        <end position="39"/>
    </location>
</feature>
<organism evidence="2 3">
    <name type="scientific">Penicillium rubens (strain ATCC 28089 / DSM 1075 / NRRL 1951 / Wisconsin 54-1255)</name>
    <name type="common">Penicillium chrysogenum</name>
    <dbReference type="NCBI Taxonomy" id="500485"/>
    <lineage>
        <taxon>Eukaryota</taxon>
        <taxon>Fungi</taxon>
        <taxon>Dikarya</taxon>
        <taxon>Ascomycota</taxon>
        <taxon>Pezizomycotina</taxon>
        <taxon>Eurotiomycetes</taxon>
        <taxon>Eurotiomycetidae</taxon>
        <taxon>Eurotiales</taxon>
        <taxon>Aspergillaceae</taxon>
        <taxon>Penicillium</taxon>
        <taxon>Penicillium chrysogenum species complex</taxon>
    </lineage>
</organism>
<dbReference type="Proteomes" id="UP000000724">
    <property type="component" value="Contig Pc00c17"/>
</dbReference>
<feature type="compositionally biased region" description="Basic and acidic residues" evidence="1">
    <location>
        <begin position="25"/>
        <end position="37"/>
    </location>
</feature>
<dbReference type="AlphaFoldDB" id="B6HAY5"/>
<keyword evidence="3" id="KW-1185">Reference proteome</keyword>
<name>B6HAY5_PENRW</name>
<accession>B6HAY5</accession>
<dbReference type="VEuPathDB" id="FungiDB:PCH_Pc17g00580"/>
<proteinExistence type="predicted"/>
<protein>
    <submittedName>
        <fullName evidence="2">Uncharacterized protein</fullName>
    </submittedName>
</protein>
<gene>
    <name evidence="2" type="ORF">Pc17g00580</name>
    <name evidence="2" type="ORF">PCH_Pc17g00580</name>
</gene>
<evidence type="ECO:0000313" key="2">
    <source>
        <dbReference type="EMBL" id="CAP79345.1"/>
    </source>
</evidence>
<reference evidence="2 3" key="1">
    <citation type="journal article" date="2008" name="Nat. Biotechnol.">
        <title>Genome sequencing and analysis of the filamentous fungus Penicillium chrysogenum.</title>
        <authorList>
            <person name="van den Berg M.A."/>
            <person name="Albang R."/>
            <person name="Albermann K."/>
            <person name="Badger J.H."/>
            <person name="Daran J.-M."/>
            <person name="Driessen A.J.M."/>
            <person name="Garcia-Estrada C."/>
            <person name="Fedorova N.D."/>
            <person name="Harris D.M."/>
            <person name="Heijne W.H.M."/>
            <person name="Joardar V.S."/>
            <person name="Kiel J.A.K.W."/>
            <person name="Kovalchuk A."/>
            <person name="Martin J.F."/>
            <person name="Nierman W.C."/>
            <person name="Nijland J.G."/>
            <person name="Pronk J.T."/>
            <person name="Roubos J.A."/>
            <person name="van der Klei I.J."/>
            <person name="van Peij N.N.M.E."/>
            <person name="Veenhuis M."/>
            <person name="von Doehren H."/>
            <person name="Wagner C."/>
            <person name="Wortman J.R."/>
            <person name="Bovenberg R.A.L."/>
        </authorList>
    </citation>
    <scope>NUCLEOTIDE SEQUENCE [LARGE SCALE GENOMIC DNA]</scope>
    <source>
        <strain evidence="3">ATCC 28089 / DSM 1075 / NRRL 1951 / Wisconsin 54-1255</strain>
    </source>
</reference>